<comment type="caution">
    <text evidence="1">The sequence shown here is derived from an EMBL/GenBank/DDBJ whole genome shotgun (WGS) entry which is preliminary data.</text>
</comment>
<dbReference type="GO" id="GO:0003690">
    <property type="term" value="F:double-stranded DNA binding"/>
    <property type="evidence" value="ECO:0007669"/>
    <property type="project" value="TreeGrafter"/>
</dbReference>
<dbReference type="EMBL" id="JAHUZD010000021">
    <property type="protein sequence ID" value="KAI3406759.2"/>
    <property type="molecule type" value="Genomic_DNA"/>
</dbReference>
<dbReference type="PANTHER" id="PTHR12083">
    <property type="entry name" value="BIFUNCTIONAL POLYNUCLEOTIDE PHOSPHATASE/KINASE"/>
    <property type="match status" value="1"/>
</dbReference>
<accession>A0AAI9X055</accession>
<dbReference type="PANTHER" id="PTHR12083:SF9">
    <property type="entry name" value="BIFUNCTIONAL POLYNUCLEOTIDE PHOSPHATASE_KINASE"/>
    <property type="match status" value="1"/>
</dbReference>
<dbReference type="RefSeq" id="XP_049182504.1">
    <property type="nucleotide sequence ID" value="XM_049324975.1"/>
</dbReference>
<protein>
    <submittedName>
        <fullName evidence="1">Pnk1</fullName>
    </submittedName>
</protein>
<dbReference type="InterPro" id="IPR006549">
    <property type="entry name" value="HAD-SF_hydro_IIIA"/>
</dbReference>
<dbReference type="NCBIfam" id="TIGR01662">
    <property type="entry name" value="HAD-SF-IIIA"/>
    <property type="match status" value="1"/>
</dbReference>
<dbReference type="GeneID" id="73377981"/>
<reference evidence="1" key="1">
    <citation type="journal article" date="2022" name="DNA Res.">
        <title>Genome analysis of five recently described species of the CUG-Ser clade uncovers Candida theae as a new hybrid lineage with pathogenic potential in the Candida parapsilosis species complex.</title>
        <authorList>
            <person name="Mixao V."/>
            <person name="Del Olmo V."/>
            <person name="Hegedusova E."/>
            <person name="Saus E."/>
            <person name="Pryszcz L."/>
            <person name="Cillingova A."/>
            <person name="Nosek J."/>
            <person name="Gabaldon T."/>
        </authorList>
    </citation>
    <scope>NUCLEOTIDE SEQUENCE</scope>
    <source>
        <strain evidence="1">CBS 10844</strain>
    </source>
</reference>
<dbReference type="InterPro" id="IPR006551">
    <property type="entry name" value="Polynucleotide_phosphatase"/>
</dbReference>
<dbReference type="GO" id="GO:0006281">
    <property type="term" value="P:DNA repair"/>
    <property type="evidence" value="ECO:0007669"/>
    <property type="project" value="TreeGrafter"/>
</dbReference>
<name>A0AAI9X055_9ASCO</name>
<dbReference type="InterPro" id="IPR013954">
    <property type="entry name" value="PNK3P"/>
</dbReference>
<sequence length="328" mass="37094">MAIDITTMIGKPMVKKAELGKSRPFTTASPTNVIADKLNEDLVGDTFKYQWVTIGTHLIQNVPRVTNSSDSKVNIAAFDLDDTLINTKSGMKFSRGPNDWKWWRQSVPETLSKLYKQGYLIAIFTNQGAVVTLGGKNSFSNFKQKLEAIQSSLAKRYKVKELYVFASPKKPAKVSISSDKQHKSMRKPEIGMWNALVSILQERGISVDLENSFFVGDAAGRPKDFSDSDLQFAKSANLTFKIPEEMFINENSIEQSETSEQHFVDTIEQSEASEQHFVDTIEQSETSEQHFVDTIEQSETSEQHFVDTIEQSETSEQHFVDTIERQRV</sequence>
<dbReference type="InterPro" id="IPR023214">
    <property type="entry name" value="HAD_sf"/>
</dbReference>
<organism evidence="1 2">
    <name type="scientific">Candida oxycetoniae</name>
    <dbReference type="NCBI Taxonomy" id="497107"/>
    <lineage>
        <taxon>Eukaryota</taxon>
        <taxon>Fungi</taxon>
        <taxon>Dikarya</taxon>
        <taxon>Ascomycota</taxon>
        <taxon>Saccharomycotina</taxon>
        <taxon>Pichiomycetes</taxon>
        <taxon>Debaryomycetaceae</taxon>
        <taxon>Candida/Lodderomyces clade</taxon>
        <taxon>Candida</taxon>
    </lineage>
</organism>
<dbReference type="GO" id="GO:0046403">
    <property type="term" value="F:polynucleotide 3'-phosphatase activity"/>
    <property type="evidence" value="ECO:0007669"/>
    <property type="project" value="TreeGrafter"/>
</dbReference>
<dbReference type="Pfam" id="PF08645">
    <property type="entry name" value="PNK3P"/>
    <property type="match status" value="1"/>
</dbReference>
<dbReference type="Proteomes" id="UP001202479">
    <property type="component" value="Unassembled WGS sequence"/>
</dbReference>
<proteinExistence type="predicted"/>
<dbReference type="InterPro" id="IPR036412">
    <property type="entry name" value="HAD-like_sf"/>
</dbReference>
<keyword evidence="2" id="KW-1185">Reference proteome</keyword>
<evidence type="ECO:0000313" key="2">
    <source>
        <dbReference type="Proteomes" id="UP001202479"/>
    </source>
</evidence>
<dbReference type="Gene3D" id="3.40.50.1000">
    <property type="entry name" value="HAD superfamily/HAD-like"/>
    <property type="match status" value="1"/>
</dbReference>
<gene>
    <name evidence="1" type="ORF">KGF56_000364</name>
</gene>
<dbReference type="GO" id="GO:0046404">
    <property type="term" value="F:ATP-dependent polydeoxyribonucleotide 5'-hydroxyl-kinase activity"/>
    <property type="evidence" value="ECO:0007669"/>
    <property type="project" value="TreeGrafter"/>
</dbReference>
<dbReference type="NCBIfam" id="TIGR01664">
    <property type="entry name" value="DNA-3'-Pase"/>
    <property type="match status" value="1"/>
</dbReference>
<dbReference type="AlphaFoldDB" id="A0AAI9X055"/>
<dbReference type="SUPFAM" id="SSF56784">
    <property type="entry name" value="HAD-like"/>
    <property type="match status" value="1"/>
</dbReference>
<evidence type="ECO:0000313" key="1">
    <source>
        <dbReference type="EMBL" id="KAI3406759.2"/>
    </source>
</evidence>